<dbReference type="GO" id="GO:0000938">
    <property type="term" value="C:GARP complex"/>
    <property type="evidence" value="ECO:0007669"/>
    <property type="project" value="InterPro"/>
</dbReference>
<dbReference type="PANTHER" id="PTHR12820:SF0">
    <property type="entry name" value="VACUOLAR PROTEIN SORTING-ASSOCIATED PROTEIN 53 HOMOLOG"/>
    <property type="match status" value="1"/>
</dbReference>
<evidence type="ECO:0000259" key="2">
    <source>
        <dbReference type="Pfam" id="PF04100"/>
    </source>
</evidence>
<gene>
    <name evidence="4" type="primary">VPS53_2</name>
    <name evidence="4" type="ORF">CK203_021144</name>
</gene>
<feature type="domain" description="Vps53 N-terminal" evidence="2">
    <location>
        <begin position="16"/>
        <end position="186"/>
    </location>
</feature>
<dbReference type="InterPro" id="IPR054722">
    <property type="entry name" value="PolX-like_BBD"/>
</dbReference>
<feature type="compositionally biased region" description="Polar residues" evidence="1">
    <location>
        <begin position="1"/>
        <end position="35"/>
    </location>
</feature>
<evidence type="ECO:0000313" key="4">
    <source>
        <dbReference type="EMBL" id="RVX13406.1"/>
    </source>
</evidence>
<dbReference type="InterPro" id="IPR039766">
    <property type="entry name" value="Vps53"/>
</dbReference>
<name>A0A438JWS0_VITVI</name>
<organism evidence="4 5">
    <name type="scientific">Vitis vinifera</name>
    <name type="common">Grape</name>
    <dbReference type="NCBI Taxonomy" id="29760"/>
    <lineage>
        <taxon>Eukaryota</taxon>
        <taxon>Viridiplantae</taxon>
        <taxon>Streptophyta</taxon>
        <taxon>Embryophyta</taxon>
        <taxon>Tracheophyta</taxon>
        <taxon>Spermatophyta</taxon>
        <taxon>Magnoliopsida</taxon>
        <taxon>eudicotyledons</taxon>
        <taxon>Gunneridae</taxon>
        <taxon>Pentapetalae</taxon>
        <taxon>rosids</taxon>
        <taxon>Vitales</taxon>
        <taxon>Vitaceae</taxon>
        <taxon>Viteae</taxon>
        <taxon>Vitis</taxon>
    </lineage>
</organism>
<dbReference type="EMBL" id="QGNW01000024">
    <property type="protein sequence ID" value="RVX13406.1"/>
    <property type="molecule type" value="Genomic_DNA"/>
</dbReference>
<dbReference type="Pfam" id="PF04100">
    <property type="entry name" value="Vps53_N"/>
    <property type="match status" value="1"/>
</dbReference>
<proteinExistence type="predicted"/>
<sequence>MVLKISSSENGKSSLEALSSDIGDQSMPSTLQEDSSTGKETEETNLLQQLSDACLVVDALEPSVREDLVKNFAAGSLLHTGRSLKELLDKAERRYAWIKRRLRTNEEIWKIFPPSWHVAYLLCIQFCKMTRTQLVEILDNLKEKPDVGTLLLAIFSDTNHIIKSTKRRFATFLKAPKPKTHPRAFHVPLFSDGPNPTRLHVRVRGPLSGAELLPAGSFASAGLLLASSGLQWQLPSLAKTCVCLGKASSSSPVTFLLCLGPDIPGSSSTAVIRPPFKALFDLNVIQSQDMDLSTYIGWIASLKKEFLTLMPFTNGAEAQQIQADKFFMMLTLIGLRPDLELTLEEDIVAIGVEDNVLSAPIVISLVTLKIVAISYMDGLLALPTLLNHLILCYLDLTPLRAPHLRVSPLLSPSLGLWILDSGASDHISGNKHLFSSITTTSALPTVTLANGSQIMAKGLEYGEDDWHRARLGHPSLSKCQKMVPRFSTLSSLA</sequence>
<accession>A0A438JWS0</accession>
<dbReference type="GO" id="GO:0005829">
    <property type="term" value="C:cytosol"/>
    <property type="evidence" value="ECO:0007669"/>
    <property type="project" value="GOC"/>
</dbReference>
<feature type="region of interest" description="Disordered" evidence="1">
    <location>
        <begin position="1"/>
        <end position="43"/>
    </location>
</feature>
<comment type="caution">
    <text evidence="4">The sequence shown here is derived from an EMBL/GenBank/DDBJ whole genome shotgun (WGS) entry which is preliminary data.</text>
</comment>
<dbReference type="PANTHER" id="PTHR12820">
    <property type="entry name" value="VACUOLAR SORTING PROTEIN 53"/>
    <property type="match status" value="1"/>
</dbReference>
<dbReference type="Proteomes" id="UP000288805">
    <property type="component" value="Unassembled WGS sequence"/>
</dbReference>
<protein>
    <submittedName>
        <fullName evidence="4">Vacuolar protein sorting-associated protein 53 A</fullName>
    </submittedName>
</protein>
<evidence type="ECO:0000256" key="1">
    <source>
        <dbReference type="SAM" id="MobiDB-lite"/>
    </source>
</evidence>
<evidence type="ECO:0000313" key="5">
    <source>
        <dbReference type="Proteomes" id="UP000288805"/>
    </source>
</evidence>
<reference evidence="4 5" key="1">
    <citation type="journal article" date="2018" name="PLoS Genet.">
        <title>Population sequencing reveals clonal diversity and ancestral inbreeding in the grapevine cultivar Chardonnay.</title>
        <authorList>
            <person name="Roach M.J."/>
            <person name="Johnson D.L."/>
            <person name="Bohlmann J."/>
            <person name="van Vuuren H.J."/>
            <person name="Jones S.J."/>
            <person name="Pretorius I.S."/>
            <person name="Schmidt S.A."/>
            <person name="Borneman A.R."/>
        </authorList>
    </citation>
    <scope>NUCLEOTIDE SEQUENCE [LARGE SCALE GENOMIC DNA]</scope>
    <source>
        <strain evidence="5">cv. Chardonnay</strain>
        <tissue evidence="4">Leaf</tissue>
    </source>
</reference>
<dbReference type="InterPro" id="IPR007234">
    <property type="entry name" value="Vps53_N"/>
</dbReference>
<dbReference type="AlphaFoldDB" id="A0A438JWS0"/>
<dbReference type="GO" id="GO:0042147">
    <property type="term" value="P:retrograde transport, endosome to Golgi"/>
    <property type="evidence" value="ECO:0007669"/>
    <property type="project" value="InterPro"/>
</dbReference>
<evidence type="ECO:0000259" key="3">
    <source>
        <dbReference type="Pfam" id="PF22936"/>
    </source>
</evidence>
<dbReference type="Pfam" id="PF22936">
    <property type="entry name" value="Pol_BBD"/>
    <property type="match status" value="1"/>
</dbReference>
<feature type="domain" description="Retrovirus-related Pol polyprotein from transposon TNT 1-94-like beta-barrel" evidence="3">
    <location>
        <begin position="417"/>
        <end position="458"/>
    </location>
</feature>